<name>A0A4P8PK52_9VIRU</name>
<dbReference type="Pfam" id="PF23343">
    <property type="entry name" value="REP_ORF2-G2P"/>
    <property type="match status" value="1"/>
</dbReference>
<reference evidence="2" key="1">
    <citation type="submission" date="2018-12" db="EMBL/GenBank/DDBJ databases">
        <title>Singled stranded DNA viruses identified in blackflies (Austrosimulium ungulatum) sampled in New Zealand.</title>
        <authorList>
            <person name="Kraberger S."/>
            <person name="Fontenele R.S."/>
            <person name="Schmidlin K."/>
            <person name="Walters M."/>
            <person name="Varsani A."/>
        </authorList>
    </citation>
    <scope>NUCLEOTIDE SEQUENCE [LARGE SCALE GENOMIC DNA]</scope>
    <source>
        <strain evidence="2">069</strain>
    </source>
</reference>
<accession>A0A4P8PK52</accession>
<organism evidence="2">
    <name type="scientific">Blackfly microvirus SF02</name>
    <dbReference type="NCBI Taxonomy" id="2576452"/>
    <lineage>
        <taxon>Viruses</taxon>
        <taxon>Monodnaviria</taxon>
        <taxon>Sangervirae</taxon>
        <taxon>Phixviricota</taxon>
        <taxon>Malgrandaviricetes</taxon>
        <taxon>Petitvirales</taxon>
        <taxon>Microviridae</taxon>
        <taxon>Microvirus</taxon>
    </lineage>
</organism>
<evidence type="ECO:0000259" key="1">
    <source>
        <dbReference type="Pfam" id="PF23343"/>
    </source>
</evidence>
<dbReference type="Proteomes" id="UP000324277">
    <property type="component" value="Genome"/>
</dbReference>
<feature type="domain" description="Replication-associated protein ORF2/G2P" evidence="1">
    <location>
        <begin position="74"/>
        <end position="191"/>
    </location>
</feature>
<dbReference type="EMBL" id="MK249158">
    <property type="protein sequence ID" value="QCQ84739.1"/>
    <property type="molecule type" value="Genomic_DNA"/>
</dbReference>
<evidence type="ECO:0000313" key="2">
    <source>
        <dbReference type="EMBL" id="QCQ84739.1"/>
    </source>
</evidence>
<proteinExistence type="predicted"/>
<protein>
    <submittedName>
        <fullName evidence="2">Replication initiator protein</fullName>
    </submittedName>
</protein>
<dbReference type="InterPro" id="IPR056906">
    <property type="entry name" value="ORF2/G2P_dom"/>
</dbReference>
<sequence length="310" mass="35890">MADARWYSSMSCVKPLRAYWRNAARDGITFNANMSATKIPFGLPCGRCIGCRLEKARQWGLRCLHEKKMHSTSCYLTLTYHNDYLPDGGTVVVRDMQLFFKRVHNRLLKRRGYGIRYFCGAEYGEDNGRPHYHALMFGYDFPDKVIHGRNARGEPLFVSKELSEVWFQGFSTIGEITFDSAVYCAKYALKKVNGDARAAHYTVYDEDGVCYERVPEFAIMSRNPGIGASYYAKYGKEVRDHDSVIVNGREVRPPRFYDTKSEFVDAESFALMKKKRKRMAVLNRLDNTVERLRVKEILMIRAAEKKERKL</sequence>